<comment type="caution">
    <text evidence="1">The sequence shown here is derived from an EMBL/GenBank/DDBJ whole genome shotgun (WGS) entry which is preliminary data.</text>
</comment>
<accession>A0ACB8G652</accession>
<sequence length="106" mass="11855">MRSGLQRTDKETALTAVPTQKEELGSAPLPRRQLNATQRGAFERPLKPLHGRIYQFSTIHALYRGISAALDLQLQQMPRSQGLQKLRSQPIKGMPQREAHTLPTSG</sequence>
<proteinExistence type="predicted"/>
<keyword evidence="2" id="KW-1185">Reference proteome</keyword>
<reference evidence="1" key="1">
    <citation type="submission" date="2021-08" db="EMBL/GenBank/DDBJ databases">
        <title>The first chromosome-level gecko genome reveals the dynamic sex chromosomes of Neotropical dwarf geckos (Sphaerodactylidae: Sphaerodactylus).</title>
        <authorList>
            <person name="Pinto B.J."/>
            <person name="Keating S.E."/>
            <person name="Gamble T."/>
        </authorList>
    </citation>
    <scope>NUCLEOTIDE SEQUENCE</scope>
    <source>
        <strain evidence="1">TG3544</strain>
    </source>
</reference>
<gene>
    <name evidence="1" type="ORF">K3G42_032255</name>
</gene>
<evidence type="ECO:0000313" key="1">
    <source>
        <dbReference type="EMBL" id="KAH8014860.1"/>
    </source>
</evidence>
<organism evidence="1 2">
    <name type="scientific">Sphaerodactylus townsendi</name>
    <dbReference type="NCBI Taxonomy" id="933632"/>
    <lineage>
        <taxon>Eukaryota</taxon>
        <taxon>Metazoa</taxon>
        <taxon>Chordata</taxon>
        <taxon>Craniata</taxon>
        <taxon>Vertebrata</taxon>
        <taxon>Euteleostomi</taxon>
        <taxon>Lepidosauria</taxon>
        <taxon>Squamata</taxon>
        <taxon>Bifurcata</taxon>
        <taxon>Gekkota</taxon>
        <taxon>Sphaerodactylidae</taxon>
        <taxon>Sphaerodactylus</taxon>
    </lineage>
</organism>
<dbReference type="Proteomes" id="UP000827872">
    <property type="component" value="Linkage Group LG02"/>
</dbReference>
<dbReference type="EMBL" id="CM037615">
    <property type="protein sequence ID" value="KAH8014860.1"/>
    <property type="molecule type" value="Genomic_DNA"/>
</dbReference>
<evidence type="ECO:0000313" key="2">
    <source>
        <dbReference type="Proteomes" id="UP000827872"/>
    </source>
</evidence>
<protein>
    <submittedName>
        <fullName evidence="1">Uncharacterized protein</fullName>
    </submittedName>
</protein>
<name>A0ACB8G652_9SAUR</name>